<reference evidence="3" key="1">
    <citation type="journal article" date="2019" name="Int. J. Syst. Evol. Microbiol.">
        <title>The Global Catalogue of Microorganisms (GCM) 10K type strain sequencing project: providing services to taxonomists for standard genome sequencing and annotation.</title>
        <authorList>
            <consortium name="The Broad Institute Genomics Platform"/>
            <consortium name="The Broad Institute Genome Sequencing Center for Infectious Disease"/>
            <person name="Wu L."/>
            <person name="Ma J."/>
        </authorList>
    </citation>
    <scope>NUCLEOTIDE SEQUENCE [LARGE SCALE GENOMIC DNA]</scope>
    <source>
        <strain evidence="3">JCM 9373</strain>
    </source>
</reference>
<dbReference type="Proteomes" id="UP001500320">
    <property type="component" value="Unassembled WGS sequence"/>
</dbReference>
<name>A0ABP6NRU4_9ACTN</name>
<keyword evidence="3" id="KW-1185">Reference proteome</keyword>
<accession>A0ABP6NRU4</accession>
<proteinExistence type="predicted"/>
<feature type="compositionally biased region" description="Low complexity" evidence="1">
    <location>
        <begin position="30"/>
        <end position="47"/>
    </location>
</feature>
<evidence type="ECO:0000313" key="2">
    <source>
        <dbReference type="EMBL" id="GAA3152678.1"/>
    </source>
</evidence>
<dbReference type="RefSeq" id="WP_344863459.1">
    <property type="nucleotide sequence ID" value="NZ_BAAAUT010000044.1"/>
</dbReference>
<evidence type="ECO:0000256" key="1">
    <source>
        <dbReference type="SAM" id="MobiDB-lite"/>
    </source>
</evidence>
<feature type="region of interest" description="Disordered" evidence="1">
    <location>
        <begin position="29"/>
        <end position="61"/>
    </location>
</feature>
<comment type="caution">
    <text evidence="2">The sequence shown here is derived from an EMBL/GenBank/DDBJ whole genome shotgun (WGS) entry which is preliminary data.</text>
</comment>
<organism evidence="2 3">
    <name type="scientific">Planomonospora alba</name>
    <dbReference type="NCBI Taxonomy" id="161354"/>
    <lineage>
        <taxon>Bacteria</taxon>
        <taxon>Bacillati</taxon>
        <taxon>Actinomycetota</taxon>
        <taxon>Actinomycetes</taxon>
        <taxon>Streptosporangiales</taxon>
        <taxon>Streptosporangiaceae</taxon>
        <taxon>Planomonospora</taxon>
    </lineage>
</organism>
<dbReference type="PROSITE" id="PS51257">
    <property type="entry name" value="PROKAR_LIPOPROTEIN"/>
    <property type="match status" value="1"/>
</dbReference>
<evidence type="ECO:0000313" key="3">
    <source>
        <dbReference type="Proteomes" id="UP001500320"/>
    </source>
</evidence>
<gene>
    <name evidence="2" type="ORF">GCM10010466_49600</name>
</gene>
<sequence>MSHALKTTAVVITSSIAVLMLTGCSEREGSASAGKSASPSASRSVTAPPAPVPGEDGLTLELPSDRSVIVPEMRGGGSTDVPAFTPVSGVYTIYFVCSGGGRVSIKAVPGGKENAARCDGTQTYGIIIHEGGAQRVEVRAQGKAEWRLAVLDGTPPWAEIG</sequence>
<evidence type="ECO:0008006" key="4">
    <source>
        <dbReference type="Google" id="ProtNLM"/>
    </source>
</evidence>
<protein>
    <recommendedName>
        <fullName evidence="4">Lipoprotein</fullName>
    </recommendedName>
</protein>
<dbReference type="EMBL" id="BAAAUT010000044">
    <property type="protein sequence ID" value="GAA3152678.1"/>
    <property type="molecule type" value="Genomic_DNA"/>
</dbReference>